<comment type="function">
    <text evidence="11 12">Key component of the proton channel; it plays a direct role in the translocation of protons across the membrane.</text>
</comment>
<organism evidence="13 14">
    <name type="scientific">Candidatus Uhrbacteria bacterium RIFCSPHIGHO2_01_FULL_63_20</name>
    <dbReference type="NCBI Taxonomy" id="1802385"/>
    <lineage>
        <taxon>Bacteria</taxon>
        <taxon>Candidatus Uhriibacteriota</taxon>
    </lineage>
</organism>
<evidence type="ECO:0000256" key="2">
    <source>
        <dbReference type="ARBA" id="ARBA00006810"/>
    </source>
</evidence>
<dbReference type="InterPro" id="IPR035908">
    <property type="entry name" value="F0_ATP_A_sf"/>
</dbReference>
<dbReference type="InterPro" id="IPR045082">
    <property type="entry name" value="ATP_syn_F0_a_bact/chloroplast"/>
</dbReference>
<evidence type="ECO:0000256" key="1">
    <source>
        <dbReference type="ARBA" id="ARBA00004141"/>
    </source>
</evidence>
<feature type="transmembrane region" description="Helical" evidence="11">
    <location>
        <begin position="130"/>
        <end position="151"/>
    </location>
</feature>
<dbReference type="CDD" id="cd00310">
    <property type="entry name" value="ATP-synt_Fo_a_6"/>
    <property type="match status" value="1"/>
</dbReference>
<dbReference type="Gene3D" id="1.20.120.220">
    <property type="entry name" value="ATP synthase, F0 complex, subunit A"/>
    <property type="match status" value="1"/>
</dbReference>
<dbReference type="HAMAP" id="MF_01393">
    <property type="entry name" value="ATP_synth_a_bact"/>
    <property type="match status" value="1"/>
</dbReference>
<dbReference type="InterPro" id="IPR000568">
    <property type="entry name" value="ATP_synth_F0_asu"/>
</dbReference>
<protein>
    <recommendedName>
        <fullName evidence="11 12">ATP synthase subunit a</fullName>
    </recommendedName>
    <alternativeName>
        <fullName evidence="11">ATP synthase F0 sector subunit a</fullName>
    </alternativeName>
    <alternativeName>
        <fullName evidence="11">F-ATPase subunit 6</fullName>
    </alternativeName>
</protein>
<dbReference type="GO" id="GO:0045259">
    <property type="term" value="C:proton-transporting ATP synthase complex"/>
    <property type="evidence" value="ECO:0007669"/>
    <property type="project" value="UniProtKB-KW"/>
</dbReference>
<keyword evidence="6 11" id="KW-0375">Hydrogen ion transport</keyword>
<evidence type="ECO:0000256" key="10">
    <source>
        <dbReference type="ARBA" id="ARBA00023310"/>
    </source>
</evidence>
<evidence type="ECO:0000256" key="7">
    <source>
        <dbReference type="ARBA" id="ARBA00022989"/>
    </source>
</evidence>
<evidence type="ECO:0000256" key="11">
    <source>
        <dbReference type="HAMAP-Rule" id="MF_01393"/>
    </source>
</evidence>
<keyword evidence="11" id="KW-1003">Cell membrane</keyword>
<keyword evidence="9 11" id="KW-0472">Membrane</keyword>
<evidence type="ECO:0000313" key="13">
    <source>
        <dbReference type="EMBL" id="OGL66458.1"/>
    </source>
</evidence>
<keyword evidence="7 11" id="KW-1133">Transmembrane helix</keyword>
<evidence type="ECO:0000313" key="14">
    <source>
        <dbReference type="Proteomes" id="UP000177885"/>
    </source>
</evidence>
<comment type="caution">
    <text evidence="13">The sequence shown here is derived from an EMBL/GenBank/DDBJ whole genome shotgun (WGS) entry which is preliminary data.</text>
</comment>
<gene>
    <name evidence="11" type="primary">atpB</name>
    <name evidence="13" type="ORF">A2856_02080</name>
</gene>
<name>A0A1F7TLG3_9BACT</name>
<evidence type="ECO:0000256" key="6">
    <source>
        <dbReference type="ARBA" id="ARBA00022781"/>
    </source>
</evidence>
<reference evidence="13 14" key="1">
    <citation type="journal article" date="2016" name="Nat. Commun.">
        <title>Thousands of microbial genomes shed light on interconnected biogeochemical processes in an aquifer system.</title>
        <authorList>
            <person name="Anantharaman K."/>
            <person name="Brown C.T."/>
            <person name="Hug L.A."/>
            <person name="Sharon I."/>
            <person name="Castelle C.J."/>
            <person name="Probst A.J."/>
            <person name="Thomas B.C."/>
            <person name="Singh A."/>
            <person name="Wilkins M.J."/>
            <person name="Karaoz U."/>
            <person name="Brodie E.L."/>
            <person name="Williams K.H."/>
            <person name="Hubbard S.S."/>
            <person name="Banfield J.F."/>
        </authorList>
    </citation>
    <scope>NUCLEOTIDE SEQUENCE [LARGE SCALE GENOMIC DNA]</scope>
</reference>
<feature type="transmembrane region" description="Helical" evidence="11">
    <location>
        <begin position="77"/>
        <end position="98"/>
    </location>
</feature>
<sequence length="269" mass="28772">MALVPAAAEPIFHLGSFPVTNALINGWIAAGFFILVAVLLRRRSSVVPKGLQNAAEGITEFGLAEVQKVTGDRERALAFFPIIATLFAFILFSNWIGLLPGSGSLGVWQAHEGENVLVPVMRAATSDLNFTLAIALFAVAMSHLFGLRAVGLRTHIGRFIQIEGVLKSFAKGPMAVMVALIEFAVGLLEIISEFAKVLSLSLRLFGNVFAGEVLLTVMLGIFAWGLPIPFLFLEVMVGAIQATVFSLLTLAYLTVMTTPPAHGEEVAAH</sequence>
<dbReference type="SUPFAM" id="SSF81336">
    <property type="entry name" value="F1F0 ATP synthase subunit A"/>
    <property type="match status" value="1"/>
</dbReference>
<feature type="transmembrane region" description="Helical" evidence="11">
    <location>
        <begin position="172"/>
        <end position="192"/>
    </location>
</feature>
<feature type="transmembrane region" description="Helical" evidence="11">
    <location>
        <begin position="231"/>
        <end position="253"/>
    </location>
</feature>
<dbReference type="PRINTS" id="PR00123">
    <property type="entry name" value="ATPASEA"/>
</dbReference>
<evidence type="ECO:0000256" key="5">
    <source>
        <dbReference type="ARBA" id="ARBA00022692"/>
    </source>
</evidence>
<comment type="similarity">
    <text evidence="2 11 12">Belongs to the ATPase A chain family.</text>
</comment>
<evidence type="ECO:0000256" key="8">
    <source>
        <dbReference type="ARBA" id="ARBA00023065"/>
    </source>
</evidence>
<dbReference type="PANTHER" id="PTHR42823">
    <property type="entry name" value="ATP SYNTHASE SUBUNIT A, CHLOROPLASTIC"/>
    <property type="match status" value="1"/>
</dbReference>
<keyword evidence="3 11" id="KW-0813">Transport</keyword>
<keyword evidence="10 11" id="KW-0066">ATP synthesis</keyword>
<keyword evidence="8 11" id="KW-0406">Ion transport</keyword>
<comment type="subcellular location">
    <subcellularLocation>
        <location evidence="11 12">Cell membrane</location>
        <topology evidence="11 12">Multi-pass membrane protein</topology>
    </subcellularLocation>
    <subcellularLocation>
        <location evidence="1">Membrane</location>
        <topology evidence="1">Multi-pass membrane protein</topology>
    </subcellularLocation>
</comment>
<dbReference type="STRING" id="1802385.A2856_02080"/>
<keyword evidence="5 11" id="KW-0812">Transmembrane</keyword>
<dbReference type="PANTHER" id="PTHR42823:SF3">
    <property type="entry name" value="ATP SYNTHASE SUBUNIT A, CHLOROPLASTIC"/>
    <property type="match status" value="1"/>
</dbReference>
<dbReference type="PROSITE" id="PS00449">
    <property type="entry name" value="ATPASE_A"/>
    <property type="match status" value="1"/>
</dbReference>
<dbReference type="EMBL" id="MGDT01000007">
    <property type="protein sequence ID" value="OGL66458.1"/>
    <property type="molecule type" value="Genomic_DNA"/>
</dbReference>
<evidence type="ECO:0000256" key="12">
    <source>
        <dbReference type="RuleBase" id="RU000483"/>
    </source>
</evidence>
<dbReference type="GO" id="GO:0005886">
    <property type="term" value="C:plasma membrane"/>
    <property type="evidence" value="ECO:0007669"/>
    <property type="project" value="UniProtKB-SubCell"/>
</dbReference>
<evidence type="ECO:0000256" key="9">
    <source>
        <dbReference type="ARBA" id="ARBA00023136"/>
    </source>
</evidence>
<dbReference type="Proteomes" id="UP000177885">
    <property type="component" value="Unassembled WGS sequence"/>
</dbReference>
<feature type="transmembrane region" description="Helical" evidence="11">
    <location>
        <begin position="22"/>
        <end position="40"/>
    </location>
</feature>
<dbReference type="GO" id="GO:0042777">
    <property type="term" value="P:proton motive force-driven plasma membrane ATP synthesis"/>
    <property type="evidence" value="ECO:0007669"/>
    <property type="project" value="TreeGrafter"/>
</dbReference>
<feature type="transmembrane region" description="Helical" evidence="11">
    <location>
        <begin position="204"/>
        <end position="224"/>
    </location>
</feature>
<dbReference type="Pfam" id="PF00119">
    <property type="entry name" value="ATP-synt_A"/>
    <property type="match status" value="1"/>
</dbReference>
<dbReference type="NCBIfam" id="TIGR01131">
    <property type="entry name" value="ATP_synt_6_or_A"/>
    <property type="match status" value="1"/>
</dbReference>
<dbReference type="InterPro" id="IPR023011">
    <property type="entry name" value="ATP_synth_F0_asu_AS"/>
</dbReference>
<evidence type="ECO:0000256" key="4">
    <source>
        <dbReference type="ARBA" id="ARBA00022547"/>
    </source>
</evidence>
<evidence type="ECO:0000256" key="3">
    <source>
        <dbReference type="ARBA" id="ARBA00022448"/>
    </source>
</evidence>
<keyword evidence="4 11" id="KW-0138">CF(0)</keyword>
<proteinExistence type="inferred from homology"/>
<dbReference type="GO" id="GO:0046933">
    <property type="term" value="F:proton-transporting ATP synthase activity, rotational mechanism"/>
    <property type="evidence" value="ECO:0007669"/>
    <property type="project" value="UniProtKB-UniRule"/>
</dbReference>
<dbReference type="AlphaFoldDB" id="A0A1F7TLG3"/>
<accession>A0A1F7TLG3</accession>